<gene>
    <name evidence="13" type="ORF">ACFPOU_05540</name>
</gene>
<keyword evidence="8" id="KW-0626">Porin</keyword>
<evidence type="ECO:0000256" key="7">
    <source>
        <dbReference type="ARBA" id="ARBA00023065"/>
    </source>
</evidence>
<keyword evidence="10" id="KW-0998">Cell outer membrane</keyword>
<feature type="domain" description="Porin" evidence="12">
    <location>
        <begin position="16"/>
        <end position="339"/>
    </location>
</feature>
<evidence type="ECO:0000256" key="1">
    <source>
        <dbReference type="ARBA" id="ARBA00004571"/>
    </source>
</evidence>
<comment type="subunit">
    <text evidence="2">Homotrimer.</text>
</comment>
<evidence type="ECO:0000256" key="8">
    <source>
        <dbReference type="ARBA" id="ARBA00023114"/>
    </source>
</evidence>
<dbReference type="Gene3D" id="2.40.160.10">
    <property type="entry name" value="Porin"/>
    <property type="match status" value="1"/>
</dbReference>
<protein>
    <submittedName>
        <fullName evidence="13">Porin</fullName>
    </submittedName>
</protein>
<dbReference type="Proteomes" id="UP001596031">
    <property type="component" value="Unassembled WGS sequence"/>
</dbReference>
<keyword evidence="3" id="KW-0813">Transport</keyword>
<evidence type="ECO:0000256" key="9">
    <source>
        <dbReference type="ARBA" id="ARBA00023136"/>
    </source>
</evidence>
<dbReference type="PANTHER" id="PTHR34501">
    <property type="entry name" value="PROTEIN YDDL-RELATED"/>
    <property type="match status" value="1"/>
</dbReference>
<dbReference type="CDD" id="cd00342">
    <property type="entry name" value="gram_neg_porins"/>
    <property type="match status" value="1"/>
</dbReference>
<evidence type="ECO:0000256" key="2">
    <source>
        <dbReference type="ARBA" id="ARBA00011233"/>
    </source>
</evidence>
<dbReference type="InterPro" id="IPR002299">
    <property type="entry name" value="Porin_Neis"/>
</dbReference>
<evidence type="ECO:0000313" key="14">
    <source>
        <dbReference type="Proteomes" id="UP001596031"/>
    </source>
</evidence>
<keyword evidence="5" id="KW-0812">Transmembrane</keyword>
<name>A0ABW0PEV7_9BURK</name>
<keyword evidence="6 11" id="KW-0732">Signal</keyword>
<dbReference type="InterPro" id="IPR023614">
    <property type="entry name" value="Porin_dom_sf"/>
</dbReference>
<dbReference type="InterPro" id="IPR033900">
    <property type="entry name" value="Gram_neg_porin_domain"/>
</dbReference>
<feature type="signal peptide" evidence="11">
    <location>
        <begin position="1"/>
        <end position="26"/>
    </location>
</feature>
<comment type="subcellular location">
    <subcellularLocation>
        <location evidence="1">Cell outer membrane</location>
        <topology evidence="1">Multi-pass membrane protein</topology>
    </subcellularLocation>
</comment>
<organism evidence="13 14">
    <name type="scientific">Massilia jejuensis</name>
    <dbReference type="NCBI Taxonomy" id="648894"/>
    <lineage>
        <taxon>Bacteria</taxon>
        <taxon>Pseudomonadati</taxon>
        <taxon>Pseudomonadota</taxon>
        <taxon>Betaproteobacteria</taxon>
        <taxon>Burkholderiales</taxon>
        <taxon>Oxalobacteraceae</taxon>
        <taxon>Telluria group</taxon>
        <taxon>Massilia</taxon>
    </lineage>
</organism>
<proteinExistence type="predicted"/>
<evidence type="ECO:0000256" key="5">
    <source>
        <dbReference type="ARBA" id="ARBA00022692"/>
    </source>
</evidence>
<keyword evidence="9" id="KW-0472">Membrane</keyword>
<dbReference type="Pfam" id="PF13609">
    <property type="entry name" value="Porin_4"/>
    <property type="match status" value="1"/>
</dbReference>
<dbReference type="InterPro" id="IPR050298">
    <property type="entry name" value="Gram-neg_bact_OMP"/>
</dbReference>
<accession>A0ABW0PEV7</accession>
<dbReference type="SUPFAM" id="SSF56935">
    <property type="entry name" value="Porins"/>
    <property type="match status" value="1"/>
</dbReference>
<dbReference type="RefSeq" id="WP_379718017.1">
    <property type="nucleotide sequence ID" value="NZ_JBHSMS010000021.1"/>
</dbReference>
<dbReference type="PRINTS" id="PR00184">
    <property type="entry name" value="NEISSPPORIN"/>
</dbReference>
<feature type="chain" id="PRO_5046950314" evidence="11">
    <location>
        <begin position="27"/>
        <end position="368"/>
    </location>
</feature>
<dbReference type="EMBL" id="JBHSMS010000021">
    <property type="protein sequence ID" value="MFC5510581.1"/>
    <property type="molecule type" value="Genomic_DNA"/>
</dbReference>
<evidence type="ECO:0000256" key="10">
    <source>
        <dbReference type="ARBA" id="ARBA00023237"/>
    </source>
</evidence>
<keyword evidence="14" id="KW-1185">Reference proteome</keyword>
<reference evidence="14" key="1">
    <citation type="journal article" date="2019" name="Int. J. Syst. Evol. Microbiol.">
        <title>The Global Catalogue of Microorganisms (GCM) 10K type strain sequencing project: providing services to taxonomists for standard genome sequencing and annotation.</title>
        <authorList>
            <consortium name="The Broad Institute Genomics Platform"/>
            <consortium name="The Broad Institute Genome Sequencing Center for Infectious Disease"/>
            <person name="Wu L."/>
            <person name="Ma J."/>
        </authorList>
    </citation>
    <scope>NUCLEOTIDE SEQUENCE [LARGE SCALE GENOMIC DNA]</scope>
    <source>
        <strain evidence="14">CCUG 38813</strain>
    </source>
</reference>
<dbReference type="PANTHER" id="PTHR34501:SF9">
    <property type="entry name" value="MAJOR OUTER MEMBRANE PROTEIN P.IA"/>
    <property type="match status" value="1"/>
</dbReference>
<evidence type="ECO:0000259" key="12">
    <source>
        <dbReference type="Pfam" id="PF13609"/>
    </source>
</evidence>
<evidence type="ECO:0000256" key="11">
    <source>
        <dbReference type="SAM" id="SignalP"/>
    </source>
</evidence>
<keyword evidence="4" id="KW-1134">Transmembrane beta strand</keyword>
<comment type="caution">
    <text evidence="13">The sequence shown here is derived from an EMBL/GenBank/DDBJ whole genome shotgun (WGS) entry which is preliminary data.</text>
</comment>
<evidence type="ECO:0000313" key="13">
    <source>
        <dbReference type="EMBL" id="MFC5510581.1"/>
    </source>
</evidence>
<keyword evidence="7" id="KW-0406">Ion transport</keyword>
<evidence type="ECO:0000256" key="6">
    <source>
        <dbReference type="ARBA" id="ARBA00022729"/>
    </source>
</evidence>
<evidence type="ECO:0000256" key="4">
    <source>
        <dbReference type="ARBA" id="ARBA00022452"/>
    </source>
</evidence>
<sequence>MKNTICSAVALMCGLAAASIATPSRAQTAVQVYGIVDSGIAHLTNTNSAGDSVTKIPSLTSSFPSRIGLRGTEDLGNGLQAFFVLENGLALDTGVAQQGGRIFGRNANVGLKGAWGTLTLGRQQNMTYISGLKTDVLGPNLFAIGSIDPYLPNARSDNAIGYLGNFKGVVLGATYSFGRDASAAGGPAATNCAGEVGGNSKACRQVTGLIGYETRNWGVNTSWDQLRGNTGAAGGLTSSIHTDVRRTVNGYLMLGTTKLGAGVIVRETNANPATGLSKSNLFYAGASHPFGSFVLDAQVARRDTKNSGNDVDLLVARLSYALSKRTFVYGAVGRMDNDGVSAVALDAGGTVGAGLAQNGAMLGLRHHF</sequence>
<evidence type="ECO:0000256" key="3">
    <source>
        <dbReference type="ARBA" id="ARBA00022448"/>
    </source>
</evidence>